<feature type="transmembrane region" description="Helical" evidence="5">
    <location>
        <begin position="385"/>
        <end position="415"/>
    </location>
</feature>
<feature type="transmembrane region" description="Helical" evidence="5">
    <location>
        <begin position="33"/>
        <end position="53"/>
    </location>
</feature>
<dbReference type="Pfam" id="PF00916">
    <property type="entry name" value="Sulfate_transp"/>
    <property type="match status" value="1"/>
</dbReference>
<evidence type="ECO:0000256" key="2">
    <source>
        <dbReference type="ARBA" id="ARBA00022692"/>
    </source>
</evidence>
<dbReference type="SUPFAM" id="SSF52091">
    <property type="entry name" value="SpoIIaa-like"/>
    <property type="match status" value="1"/>
</dbReference>
<comment type="subcellular location">
    <subcellularLocation>
        <location evidence="1">Membrane</location>
        <topology evidence="1">Multi-pass membrane protein</topology>
    </subcellularLocation>
</comment>
<feature type="transmembrane region" description="Helical" evidence="5">
    <location>
        <begin position="206"/>
        <end position="225"/>
    </location>
</feature>
<evidence type="ECO:0000256" key="1">
    <source>
        <dbReference type="ARBA" id="ARBA00004141"/>
    </source>
</evidence>
<feature type="transmembrane region" description="Helical" evidence="5">
    <location>
        <begin position="100"/>
        <end position="122"/>
    </location>
</feature>
<evidence type="ECO:0000256" key="4">
    <source>
        <dbReference type="ARBA" id="ARBA00023136"/>
    </source>
</evidence>
<evidence type="ECO:0000256" key="3">
    <source>
        <dbReference type="ARBA" id="ARBA00022989"/>
    </source>
</evidence>
<dbReference type="InterPro" id="IPR036513">
    <property type="entry name" value="STAS_dom_sf"/>
</dbReference>
<dbReference type="CDD" id="cd07042">
    <property type="entry name" value="STAS_SulP_like_sulfate_transporter"/>
    <property type="match status" value="1"/>
</dbReference>
<protein>
    <submittedName>
        <fullName evidence="7">SulP family inorganic anion transporter</fullName>
    </submittedName>
</protein>
<sequence>MSTPVARGIARVRSLLPSRADLAAMGRDPRRDLLAGLTVAIVALPLALGFGVSSGLGAEAGLATAVVAGTVAAVFGGSNLQVSGPTGAMTVVLVPIVAQYGTGGVLMVGLIAGLMLLGLAVARAGRYMAYIPASVVEGFTLGIACVIGLQQVPGALGVAKPEGDKVLVVTWHAIGEFVKSPNWTAVALAAAVALVMLVGARRRPTVPFSIVAVVAATIVAQVFHLDAAAPIGDLPSGLPAPSLDFVEPSALGSLLAPAVAVAALAALESLLSAQVADGMTVGQKHDPDRELFGQGLANIAAPLFGGVPATGAIARTAVNVRTGASSRLAALTHAAVLAVIVYAAAPLVSKIPLAALAGVLIATAIRMVEVGSLRAMAKATRADAVVLVLTAVATLALDLVYAVIIGLIVAGALALRAVARQARMDQVDFRPDLPGEHSDEEHALLAEHIVAYRIDGPLFFAGAHRFLLELSEVADVRVVILRMSRVTTMDATGALVLKDAVEKLHRRGIAVMTSGIRPGQRQALESVGALDLLRHEGREYATTPEAIAGAREYLEHAGLLAPHHTRKAMR</sequence>
<organism evidence="7 8">
    <name type="scientific">Streptomyces sannanensis</name>
    <dbReference type="NCBI Taxonomy" id="285536"/>
    <lineage>
        <taxon>Bacteria</taxon>
        <taxon>Bacillati</taxon>
        <taxon>Actinomycetota</taxon>
        <taxon>Actinomycetes</taxon>
        <taxon>Kitasatosporales</taxon>
        <taxon>Streptomycetaceae</taxon>
        <taxon>Streptomyces</taxon>
    </lineage>
</organism>
<dbReference type="InterPro" id="IPR002645">
    <property type="entry name" value="STAS_dom"/>
</dbReference>
<dbReference type="Gene3D" id="3.30.750.24">
    <property type="entry name" value="STAS domain"/>
    <property type="match status" value="1"/>
</dbReference>
<keyword evidence="8" id="KW-1185">Reference proteome</keyword>
<keyword evidence="3 5" id="KW-1133">Transmembrane helix</keyword>
<keyword evidence="4 5" id="KW-0472">Membrane</keyword>
<dbReference type="PANTHER" id="PTHR11814">
    <property type="entry name" value="SULFATE TRANSPORTER"/>
    <property type="match status" value="1"/>
</dbReference>
<proteinExistence type="predicted"/>
<evidence type="ECO:0000259" key="6">
    <source>
        <dbReference type="PROSITE" id="PS50801"/>
    </source>
</evidence>
<feature type="transmembrane region" description="Helical" evidence="5">
    <location>
        <begin position="181"/>
        <end position="199"/>
    </location>
</feature>
<dbReference type="RefSeq" id="WP_345041538.1">
    <property type="nucleotide sequence ID" value="NZ_BAAAYL010000001.1"/>
</dbReference>
<reference evidence="8" key="1">
    <citation type="journal article" date="2019" name="Int. J. Syst. Evol. Microbiol.">
        <title>The Global Catalogue of Microorganisms (GCM) 10K type strain sequencing project: providing services to taxonomists for standard genome sequencing and annotation.</title>
        <authorList>
            <consortium name="The Broad Institute Genomics Platform"/>
            <consortium name="The Broad Institute Genome Sequencing Center for Infectious Disease"/>
            <person name="Wu L."/>
            <person name="Ma J."/>
        </authorList>
    </citation>
    <scope>NUCLEOTIDE SEQUENCE [LARGE SCALE GENOMIC DNA]</scope>
    <source>
        <strain evidence="8">JCM 9651</strain>
    </source>
</reference>
<dbReference type="InterPro" id="IPR011547">
    <property type="entry name" value="SLC26A/SulP_dom"/>
</dbReference>
<keyword evidence="2 5" id="KW-0812">Transmembrane</keyword>
<feature type="transmembrane region" description="Helical" evidence="5">
    <location>
        <begin position="245"/>
        <end position="267"/>
    </location>
</feature>
<evidence type="ECO:0000256" key="5">
    <source>
        <dbReference type="SAM" id="Phobius"/>
    </source>
</evidence>
<gene>
    <name evidence="7" type="ORF">GCM10020367_50030</name>
</gene>
<feature type="transmembrane region" description="Helical" evidence="5">
    <location>
        <begin position="351"/>
        <end position="373"/>
    </location>
</feature>
<feature type="domain" description="STAS" evidence="6">
    <location>
        <begin position="439"/>
        <end position="550"/>
    </location>
</feature>
<accession>A0ABP6SHT0</accession>
<dbReference type="EMBL" id="BAAAYL010000001">
    <property type="protein sequence ID" value="GAA3376821.1"/>
    <property type="molecule type" value="Genomic_DNA"/>
</dbReference>
<dbReference type="PROSITE" id="PS50801">
    <property type="entry name" value="STAS"/>
    <property type="match status" value="1"/>
</dbReference>
<evidence type="ECO:0000313" key="8">
    <source>
        <dbReference type="Proteomes" id="UP001499990"/>
    </source>
</evidence>
<feature type="transmembrane region" description="Helical" evidence="5">
    <location>
        <begin position="328"/>
        <end position="345"/>
    </location>
</feature>
<feature type="transmembrane region" description="Helical" evidence="5">
    <location>
        <begin position="129"/>
        <end position="149"/>
    </location>
</feature>
<dbReference type="Pfam" id="PF01740">
    <property type="entry name" value="STAS"/>
    <property type="match status" value="1"/>
</dbReference>
<feature type="transmembrane region" description="Helical" evidence="5">
    <location>
        <begin position="60"/>
        <end position="80"/>
    </location>
</feature>
<comment type="caution">
    <text evidence="7">The sequence shown here is derived from an EMBL/GenBank/DDBJ whole genome shotgun (WGS) entry which is preliminary data.</text>
</comment>
<name>A0ABP6SHT0_9ACTN</name>
<dbReference type="Proteomes" id="UP001499990">
    <property type="component" value="Unassembled WGS sequence"/>
</dbReference>
<dbReference type="InterPro" id="IPR001902">
    <property type="entry name" value="SLC26A/SulP_fam"/>
</dbReference>
<evidence type="ECO:0000313" key="7">
    <source>
        <dbReference type="EMBL" id="GAA3376821.1"/>
    </source>
</evidence>